<dbReference type="AlphaFoldDB" id="A0A0B5BEB3"/>
<evidence type="ECO:0000259" key="4">
    <source>
        <dbReference type="Pfam" id="PF13511"/>
    </source>
</evidence>
<keyword evidence="3" id="KW-0732">Signal</keyword>
<dbReference type="Pfam" id="PF13511">
    <property type="entry name" value="DUF4124"/>
    <property type="match status" value="1"/>
</dbReference>
<feature type="region of interest" description="Disordered" evidence="2">
    <location>
        <begin position="52"/>
        <end position="102"/>
    </location>
</feature>
<dbReference type="Proteomes" id="UP000057609">
    <property type="component" value="Chromosome"/>
</dbReference>
<evidence type="ECO:0000256" key="2">
    <source>
        <dbReference type="SAM" id="MobiDB-lite"/>
    </source>
</evidence>
<keyword evidence="6" id="KW-1185">Reference proteome</keyword>
<name>A0A0B5BEB3_9BACT</name>
<feature type="chain" id="PRO_5002112596" description="DUF4124 domain-containing protein" evidence="3">
    <location>
        <begin position="25"/>
        <end position="189"/>
    </location>
</feature>
<accession>A0A0B5BEB3</accession>
<feature type="coiled-coil region" evidence="1">
    <location>
        <begin position="151"/>
        <end position="178"/>
    </location>
</feature>
<dbReference type="InterPro" id="IPR025392">
    <property type="entry name" value="DUF4124"/>
</dbReference>
<gene>
    <name evidence="5" type="ORF">GPICK_09155</name>
</gene>
<proteinExistence type="predicted"/>
<protein>
    <recommendedName>
        <fullName evidence="4">DUF4124 domain-containing protein</fullName>
    </recommendedName>
</protein>
<dbReference type="RefSeq" id="WP_039742473.1">
    <property type="nucleotide sequence ID" value="NZ_CP009788.1"/>
</dbReference>
<reference evidence="5 6" key="1">
    <citation type="journal article" date="2015" name="Genome Announc.">
        <title>Complete Genome of Geobacter pickeringii G13T, a Metal-Reducing Isolate from Sedimentary Kaolin Deposits.</title>
        <authorList>
            <person name="Badalamenti J.P."/>
            <person name="Bond D.R."/>
        </authorList>
    </citation>
    <scope>NUCLEOTIDE SEQUENCE [LARGE SCALE GENOMIC DNA]</scope>
    <source>
        <strain evidence="5 6">G13</strain>
    </source>
</reference>
<evidence type="ECO:0000313" key="6">
    <source>
        <dbReference type="Proteomes" id="UP000057609"/>
    </source>
</evidence>
<keyword evidence="1" id="KW-0175">Coiled coil</keyword>
<evidence type="ECO:0000313" key="5">
    <source>
        <dbReference type="EMBL" id="AJE03494.1"/>
    </source>
</evidence>
<dbReference type="EMBL" id="CP009788">
    <property type="protein sequence ID" value="AJE03494.1"/>
    <property type="molecule type" value="Genomic_DNA"/>
</dbReference>
<feature type="domain" description="DUF4124" evidence="4">
    <location>
        <begin position="15"/>
        <end position="70"/>
    </location>
</feature>
<sequence>MLLECKKVLVVSVATMMAASTCFGATYRWVDDKGVVNFTDDPDRIPAKYRKKVREVTDSVPDSSSPTPTDSTRQERNRKSTPGTDGVAASPQTPKPVLYGGKDEKSWRAQFSALRAEIKQIREGLPKKEEQLVQLHRKRVIYQGAQERVAYNAKKEEIDKDQARIKELEAQLAALDLEASKEGVPLEWR</sequence>
<feature type="compositionally biased region" description="Low complexity" evidence="2">
    <location>
        <begin position="58"/>
        <end position="71"/>
    </location>
</feature>
<dbReference type="HOGENOM" id="CLU_123270_0_0_7"/>
<dbReference type="KEGG" id="gpi:GPICK_09155"/>
<evidence type="ECO:0000256" key="1">
    <source>
        <dbReference type="SAM" id="Coils"/>
    </source>
</evidence>
<feature type="signal peptide" evidence="3">
    <location>
        <begin position="1"/>
        <end position="24"/>
    </location>
</feature>
<organism evidence="5 6">
    <name type="scientific">Geobacter pickeringii</name>
    <dbReference type="NCBI Taxonomy" id="345632"/>
    <lineage>
        <taxon>Bacteria</taxon>
        <taxon>Pseudomonadati</taxon>
        <taxon>Thermodesulfobacteriota</taxon>
        <taxon>Desulfuromonadia</taxon>
        <taxon>Geobacterales</taxon>
        <taxon>Geobacteraceae</taxon>
        <taxon>Geobacter</taxon>
    </lineage>
</organism>
<dbReference type="OrthoDB" id="5397684at2"/>
<evidence type="ECO:0000256" key="3">
    <source>
        <dbReference type="SAM" id="SignalP"/>
    </source>
</evidence>